<dbReference type="InterPro" id="IPR007867">
    <property type="entry name" value="GMC_OxRtase_C"/>
</dbReference>
<evidence type="ECO:0000313" key="18">
    <source>
        <dbReference type="Proteomes" id="UP000283709"/>
    </source>
</evidence>
<comment type="cofactor">
    <cofactor evidence="1">
        <name>FAD</name>
        <dbReference type="ChEBI" id="CHEBI:57692"/>
    </cofactor>
</comment>
<keyword evidence="8" id="KW-1207">Sterol metabolism</keyword>
<evidence type="ECO:0000256" key="6">
    <source>
        <dbReference type="ARBA" id="ARBA00023002"/>
    </source>
</evidence>
<dbReference type="SUPFAM" id="SSF51905">
    <property type="entry name" value="FAD/NAD(P)-binding domain"/>
    <property type="match status" value="1"/>
</dbReference>
<evidence type="ECO:0000256" key="10">
    <source>
        <dbReference type="ARBA" id="ARBA00023235"/>
    </source>
</evidence>
<dbReference type="InterPro" id="IPR017896">
    <property type="entry name" value="4Fe4S_Fe-S-bd"/>
</dbReference>
<proteinExistence type="inferred from homology"/>
<comment type="similarity">
    <text evidence="2">Belongs to the GMC oxidoreductase family.</text>
</comment>
<dbReference type="PRINTS" id="PR00411">
    <property type="entry name" value="PNDRDTASEI"/>
</dbReference>
<evidence type="ECO:0000256" key="4">
    <source>
        <dbReference type="ARBA" id="ARBA00022630"/>
    </source>
</evidence>
<evidence type="ECO:0000256" key="11">
    <source>
        <dbReference type="ARBA" id="ARBA00038856"/>
    </source>
</evidence>
<evidence type="ECO:0000256" key="8">
    <source>
        <dbReference type="ARBA" id="ARBA00023166"/>
    </source>
</evidence>
<dbReference type="InterPro" id="IPR029058">
    <property type="entry name" value="AB_hydrolase_fold"/>
</dbReference>
<evidence type="ECO:0000256" key="7">
    <source>
        <dbReference type="ARBA" id="ARBA00023098"/>
    </source>
</evidence>
<dbReference type="InterPro" id="IPR000073">
    <property type="entry name" value="AB_hydrolase_1"/>
</dbReference>
<dbReference type="Gene3D" id="3.50.50.60">
    <property type="entry name" value="FAD/NAD(P)-binding domain"/>
    <property type="match status" value="3"/>
</dbReference>
<evidence type="ECO:0000256" key="9">
    <source>
        <dbReference type="ARBA" id="ARBA00023221"/>
    </source>
</evidence>
<evidence type="ECO:0000256" key="2">
    <source>
        <dbReference type="ARBA" id="ARBA00010790"/>
    </source>
</evidence>
<dbReference type="Pfam" id="PF05199">
    <property type="entry name" value="GMC_oxred_C"/>
    <property type="match status" value="1"/>
</dbReference>
<keyword evidence="10" id="KW-0413">Isomerase</keyword>
<dbReference type="EC" id="5.3.3.1" evidence="11"/>
<keyword evidence="7" id="KW-0443">Lipid metabolism</keyword>
<dbReference type="Pfam" id="PF00890">
    <property type="entry name" value="FAD_binding_2"/>
    <property type="match status" value="1"/>
</dbReference>
<evidence type="ECO:0000256" key="12">
    <source>
        <dbReference type="ARBA" id="ARBA00049645"/>
    </source>
</evidence>
<dbReference type="PANTHER" id="PTHR47470">
    <property type="entry name" value="CHOLESTEROL OXIDASE"/>
    <property type="match status" value="1"/>
</dbReference>
<keyword evidence="9" id="KW-0753">Steroid metabolism</keyword>
<name>A0A3R7I838_9BURK</name>
<dbReference type="GO" id="GO:0004769">
    <property type="term" value="F:steroid Delta-isomerase activity"/>
    <property type="evidence" value="ECO:0007669"/>
    <property type="project" value="UniProtKB-EC"/>
</dbReference>
<dbReference type="InterPro" id="IPR003953">
    <property type="entry name" value="FAD-dep_OxRdtase_2_FAD-bd"/>
</dbReference>
<protein>
    <recommendedName>
        <fullName evidence="14">Cholesterol oxidase</fullName>
        <ecNumber evidence="13">1.1.3.6</ecNumber>
        <ecNumber evidence="11">5.3.3.1</ecNumber>
    </recommendedName>
    <alternativeName>
        <fullName evidence="15">Cholesterol isomerase</fullName>
    </alternativeName>
</protein>
<dbReference type="Gene3D" id="3.40.50.1820">
    <property type="entry name" value="alpha/beta hydrolase"/>
    <property type="match status" value="1"/>
</dbReference>
<dbReference type="EMBL" id="MCAS01000026">
    <property type="protein sequence ID" value="RKF41383.1"/>
    <property type="molecule type" value="Genomic_DNA"/>
</dbReference>
<keyword evidence="5" id="KW-0274">FAD</keyword>
<evidence type="ECO:0000256" key="5">
    <source>
        <dbReference type="ARBA" id="ARBA00022827"/>
    </source>
</evidence>
<dbReference type="PANTHER" id="PTHR47470:SF1">
    <property type="entry name" value="FAD-DEPENDENT OXIDOREDUCTASE 2 FAD BINDING DOMAIN-CONTAINING PROTEIN"/>
    <property type="match status" value="1"/>
</dbReference>
<keyword evidence="6" id="KW-0560">Oxidoreductase</keyword>
<evidence type="ECO:0000256" key="13">
    <source>
        <dbReference type="ARBA" id="ARBA00049723"/>
    </source>
</evidence>
<sequence>MNRLSSALTAMQPHYDVVVVGSGYGGAIAASRMARAGRSVCVLERGREFMAGDYPRTPIEGAAQIQYNTALAQIGSPLALLEVHVNEDVNAVVGCGLGGTSLINANVALKADPRLWDDPRWPEALRADAAGRDKGYELAHAMLQPSAVSGDFLQLPKLQALKQSAQALGMADRFYPPEVTVTFEDRVNAAGVGQKACVGCGDCNSGCNYDAKNSTHMNYLPDAVAHGAHIFTGAAVHSVGRDAATQKWLVRFQEVKLGREIYDAPDLFVAADIVIMSAGTIGSTALLLRSREAGLTVSDMLGHHFTGNGDVLAFAYNTEDVINGVGWGAHKPGEIPAVGPTITGIIDHRNTPDVKDGFVIEEGSLAGAVGAAMTALLGGAAPLEGVDIPAPRAAGEPLGYDARVIESLLRGPYHGALNHTQTYLVMAHDDESGQISVDDRGRPRIDWPNAGKQPIFQTVEETLKKAQTPLGGKYVRNPISTDLLDNRIVTVHPLGGCGMGEDAERGVVDHQGRVFSSAAGNTVHDGLYVMDGAVMPMSLGVNPLLTISALAERNCALLANARGWNIDYQALGTDAAPAPQQIGLRFTETMVGTYTPAVEGEAATSPIEFTLTVESDNLADMLSNPQHLAHTTGTLTCPALSAQPMTITDGTFNLFVVNESDVDQRNMNYRMTLNATEGKTYTLSGQKIITRTSPINLWEQTNTLYAEIREPAHTDAPVVGKATLIITPENFLKQQRTLEVTNAPDLETRLEWTLKFGKFFAGVLFTEYGGVAAPLQFYNPDAPPRLKRALRAPVPQLVFFDTPDGTTLRLTRYAAPPNAPLRPVLLIHGSGVSSRIFSTDLTGTNLVEYLCAAGYDVWLVDLRVSIEMPSVLVPTTVDKVAREDIPAAVAKVRALTGLQDIQVLGHCMGGMALTMSLLAGLEGVRSAVISQVSAHPVPGTLEKIKCGLHVPDIMAHLGVHDLTAFTERGSWPQNLLDEALRLYPLNHQQGCGSPICHRTTFLYGLLYEHQQLNETLHANLQELFGVHDIEVFRHLAAMVRAGKVVDAAGKDVYLTGTDGMRGLQGMRLPIGFIHGEKNETYLPVSTEFTYDMLVKHFPEQPYERHLIPGYGHIDCIFGKNAAVDVFPVIARYLNAH</sequence>
<gene>
    <name evidence="17" type="ORF">BCY88_31525</name>
</gene>
<evidence type="ECO:0000256" key="1">
    <source>
        <dbReference type="ARBA" id="ARBA00001974"/>
    </source>
</evidence>
<dbReference type="InterPro" id="IPR036188">
    <property type="entry name" value="FAD/NAD-bd_sf"/>
</dbReference>
<keyword evidence="3" id="KW-0153">Cholesterol metabolism</keyword>
<comment type="caution">
    <text evidence="17">The sequence shown here is derived from an EMBL/GenBank/DDBJ whole genome shotgun (WGS) entry which is preliminary data.</text>
</comment>
<dbReference type="InterPro" id="IPR000172">
    <property type="entry name" value="GMC_OxRdtase_N"/>
</dbReference>
<dbReference type="GO" id="GO:0050660">
    <property type="term" value="F:flavin adenine dinucleotide binding"/>
    <property type="evidence" value="ECO:0007669"/>
    <property type="project" value="InterPro"/>
</dbReference>
<dbReference type="AlphaFoldDB" id="A0A3R7I838"/>
<dbReference type="RefSeq" id="WP_120346578.1">
    <property type="nucleotide sequence ID" value="NZ_MCAS01000026.1"/>
</dbReference>
<dbReference type="GO" id="GO:0016995">
    <property type="term" value="F:cholesterol oxidase activity"/>
    <property type="evidence" value="ECO:0007669"/>
    <property type="project" value="UniProtKB-EC"/>
</dbReference>
<dbReference type="Pfam" id="PF00732">
    <property type="entry name" value="GMC_oxred_N"/>
    <property type="match status" value="1"/>
</dbReference>
<evidence type="ECO:0000313" key="17">
    <source>
        <dbReference type="EMBL" id="RKF41383.1"/>
    </source>
</evidence>
<evidence type="ECO:0000256" key="3">
    <source>
        <dbReference type="ARBA" id="ARBA00022548"/>
    </source>
</evidence>
<reference evidence="17 18" key="1">
    <citation type="submission" date="2016-07" db="EMBL/GenBank/DDBJ databases">
        <title>Genome analysis of Burkholderia fungorum ES3-20.</title>
        <authorList>
            <person name="Xu D."/>
            <person name="Yao R."/>
            <person name="Zheng S."/>
        </authorList>
    </citation>
    <scope>NUCLEOTIDE SEQUENCE [LARGE SCALE GENOMIC DNA]</scope>
    <source>
        <strain evidence="17 18">ES3-20</strain>
    </source>
</reference>
<evidence type="ECO:0000256" key="14">
    <source>
        <dbReference type="ARBA" id="ARBA00049744"/>
    </source>
</evidence>
<comment type="pathway">
    <text evidence="12">Steroid metabolism; cholesterol degradation.</text>
</comment>
<keyword evidence="4" id="KW-0285">Flavoprotein</keyword>
<organism evidence="17 18">
    <name type="scientific">Paraburkholderia fungorum</name>
    <dbReference type="NCBI Taxonomy" id="134537"/>
    <lineage>
        <taxon>Bacteria</taxon>
        <taxon>Pseudomonadati</taxon>
        <taxon>Pseudomonadota</taxon>
        <taxon>Betaproteobacteria</taxon>
        <taxon>Burkholderiales</taxon>
        <taxon>Burkholderiaceae</taxon>
        <taxon>Paraburkholderia</taxon>
    </lineage>
</organism>
<accession>A0A3R7I838</accession>
<dbReference type="Pfam" id="PF12697">
    <property type="entry name" value="Abhydrolase_6"/>
    <property type="match status" value="1"/>
</dbReference>
<evidence type="ECO:0000259" key="16">
    <source>
        <dbReference type="PROSITE" id="PS51379"/>
    </source>
</evidence>
<feature type="domain" description="4Fe-4S ferredoxin-type" evidence="16">
    <location>
        <begin position="188"/>
        <end position="217"/>
    </location>
</feature>
<dbReference type="SUPFAM" id="SSF53474">
    <property type="entry name" value="alpha/beta-Hydrolases"/>
    <property type="match status" value="1"/>
</dbReference>
<dbReference type="EC" id="1.1.3.6" evidence="13"/>
<dbReference type="Proteomes" id="UP000283709">
    <property type="component" value="Unassembled WGS sequence"/>
</dbReference>
<evidence type="ECO:0000256" key="15">
    <source>
        <dbReference type="ARBA" id="ARBA00049778"/>
    </source>
</evidence>
<dbReference type="PROSITE" id="PS51379">
    <property type="entry name" value="4FE4S_FER_2"/>
    <property type="match status" value="1"/>
</dbReference>
<dbReference type="OrthoDB" id="9787779at2"/>
<dbReference type="GO" id="GO:0008203">
    <property type="term" value="P:cholesterol metabolic process"/>
    <property type="evidence" value="ECO:0007669"/>
    <property type="project" value="UniProtKB-KW"/>
</dbReference>
<dbReference type="InterPro" id="IPR052542">
    <property type="entry name" value="Cholesterol_Oxidase"/>
</dbReference>